<sequence>MVRDAEFLIEVMAGQLQDLLVRRSIAEPALVGVHTGGVWVAERLHQRLGIATPLGRLDISFYRDDFSRIGVNPQVRPSELPFDVDDRHLVLIDDVLHTGRTVRAALNELFDYGRPASVLLAVLVDRGGRELPVEANVVGTRLKLPPGQQIQLVGPDPLQLLIQTVP</sequence>
<dbReference type="SUPFAM" id="SSF53271">
    <property type="entry name" value="PRTase-like"/>
    <property type="match status" value="1"/>
</dbReference>
<comment type="caution">
    <text evidence="2">The sequence shown here is derived from an EMBL/GenBank/DDBJ whole genome shotgun (WGS) entry which is preliminary data.</text>
</comment>
<dbReference type="CDD" id="cd06223">
    <property type="entry name" value="PRTases_typeI"/>
    <property type="match status" value="1"/>
</dbReference>
<organism evidence="2 3">
    <name type="scientific">Candidatus Competibacter phosphatis</name>
    <dbReference type="NCBI Taxonomy" id="221280"/>
    <lineage>
        <taxon>Bacteria</taxon>
        <taxon>Pseudomonadati</taxon>
        <taxon>Pseudomonadota</taxon>
        <taxon>Gammaproteobacteria</taxon>
        <taxon>Candidatus Competibacteraceae</taxon>
        <taxon>Candidatus Competibacter</taxon>
    </lineage>
</organism>
<accession>A0ABX1TH50</accession>
<feature type="domain" description="Phosphoribosyltransferase" evidence="1">
    <location>
        <begin position="25"/>
        <end position="139"/>
    </location>
</feature>
<dbReference type="EMBL" id="SPMZ01000016">
    <property type="protein sequence ID" value="NMQ18703.1"/>
    <property type="molecule type" value="Genomic_DNA"/>
</dbReference>
<dbReference type="Proteomes" id="UP000760480">
    <property type="component" value="Unassembled WGS sequence"/>
</dbReference>
<dbReference type="InterPro" id="IPR029057">
    <property type="entry name" value="PRTase-like"/>
</dbReference>
<reference evidence="2 3" key="1">
    <citation type="submission" date="2019-03" db="EMBL/GenBank/DDBJ databases">
        <title>Metabolic reconstructions from genomes of highly enriched 'Candidatus Accumulibacter' and 'Candidatus Competibacter' bioreactor populations.</title>
        <authorList>
            <person name="Annavajhala M.K."/>
            <person name="Welles L."/>
            <person name="Abbas B."/>
            <person name="Sorokin D."/>
            <person name="Park H."/>
            <person name="Van Loosdrecht M."/>
            <person name="Chandran K."/>
        </authorList>
    </citation>
    <scope>NUCLEOTIDE SEQUENCE [LARGE SCALE GENOMIC DNA]</scope>
    <source>
        <strain evidence="2 3">SBR_G</strain>
    </source>
</reference>
<protein>
    <submittedName>
        <fullName evidence="2">Bifunctional pyr operon transcriptional regulator/uracil phosphoribosyltransferase PyrR</fullName>
        <ecNumber evidence="2">2.4.2.9</ecNumber>
    </submittedName>
</protein>
<dbReference type="Pfam" id="PF00156">
    <property type="entry name" value="Pribosyltran"/>
    <property type="match status" value="1"/>
</dbReference>
<gene>
    <name evidence="2" type="primary">pyrR</name>
    <name evidence="2" type="ORF">E4P82_05480</name>
</gene>
<keyword evidence="3" id="KW-1185">Reference proteome</keyword>
<evidence type="ECO:0000313" key="3">
    <source>
        <dbReference type="Proteomes" id="UP000760480"/>
    </source>
</evidence>
<dbReference type="Gene3D" id="3.40.50.2020">
    <property type="match status" value="1"/>
</dbReference>
<evidence type="ECO:0000259" key="1">
    <source>
        <dbReference type="Pfam" id="PF00156"/>
    </source>
</evidence>
<dbReference type="PANTHER" id="PTHR11608:SF0">
    <property type="entry name" value="BIFUNCTIONAL PROTEIN PYRR"/>
    <property type="match status" value="1"/>
</dbReference>
<dbReference type="InterPro" id="IPR000836">
    <property type="entry name" value="PRTase_dom"/>
</dbReference>
<dbReference type="NCBIfam" id="NF003545">
    <property type="entry name" value="PRK05205.1-1"/>
    <property type="match status" value="1"/>
</dbReference>
<name>A0ABX1TH50_9GAMM</name>
<dbReference type="GO" id="GO:0004845">
    <property type="term" value="F:uracil phosphoribosyltransferase activity"/>
    <property type="evidence" value="ECO:0007669"/>
    <property type="project" value="UniProtKB-EC"/>
</dbReference>
<proteinExistence type="predicted"/>
<keyword evidence="2" id="KW-0328">Glycosyltransferase</keyword>
<dbReference type="PANTHER" id="PTHR11608">
    <property type="entry name" value="BIFUNCTIONAL PROTEIN PYRR"/>
    <property type="match status" value="1"/>
</dbReference>
<keyword evidence="2" id="KW-0808">Transferase</keyword>
<dbReference type="InterPro" id="IPR050137">
    <property type="entry name" value="PyrR_bifunctional"/>
</dbReference>
<evidence type="ECO:0000313" key="2">
    <source>
        <dbReference type="EMBL" id="NMQ18703.1"/>
    </source>
</evidence>
<dbReference type="EC" id="2.4.2.9" evidence="2"/>